<comment type="caution">
    <text evidence="2">The sequence shown here is derived from an EMBL/GenBank/DDBJ whole genome shotgun (WGS) entry which is preliminary data.</text>
</comment>
<organism evidence="2 3">
    <name type="scientific">Devosia nitrariae</name>
    <dbReference type="NCBI Taxonomy" id="2071872"/>
    <lineage>
        <taxon>Bacteria</taxon>
        <taxon>Pseudomonadati</taxon>
        <taxon>Pseudomonadota</taxon>
        <taxon>Alphaproteobacteria</taxon>
        <taxon>Hyphomicrobiales</taxon>
        <taxon>Devosiaceae</taxon>
        <taxon>Devosia</taxon>
    </lineage>
</organism>
<dbReference type="InterPro" id="IPR029044">
    <property type="entry name" value="Nucleotide-diphossugar_trans"/>
</dbReference>
<dbReference type="Proteomes" id="UP001156691">
    <property type="component" value="Unassembled WGS sequence"/>
</dbReference>
<dbReference type="InterPro" id="IPR001173">
    <property type="entry name" value="Glyco_trans_2-like"/>
</dbReference>
<dbReference type="CDD" id="cd00761">
    <property type="entry name" value="Glyco_tranf_GTA_type"/>
    <property type="match status" value="1"/>
</dbReference>
<evidence type="ECO:0000259" key="1">
    <source>
        <dbReference type="Pfam" id="PF00535"/>
    </source>
</evidence>
<feature type="domain" description="Glycosyltransferase 2-like" evidence="1">
    <location>
        <begin position="13"/>
        <end position="120"/>
    </location>
</feature>
<keyword evidence="3" id="KW-1185">Reference proteome</keyword>
<dbReference type="Gene3D" id="3.90.550.10">
    <property type="entry name" value="Spore Coat Polysaccharide Biosynthesis Protein SpsA, Chain A"/>
    <property type="match status" value="1"/>
</dbReference>
<evidence type="ECO:0000313" key="2">
    <source>
        <dbReference type="EMBL" id="GLQ57970.1"/>
    </source>
</evidence>
<evidence type="ECO:0000313" key="3">
    <source>
        <dbReference type="Proteomes" id="UP001156691"/>
    </source>
</evidence>
<proteinExistence type="predicted"/>
<dbReference type="Pfam" id="PF00535">
    <property type="entry name" value="Glycos_transf_2"/>
    <property type="match status" value="1"/>
</dbReference>
<gene>
    <name evidence="2" type="ORF">GCM10010862_52290</name>
</gene>
<dbReference type="SUPFAM" id="SSF53448">
    <property type="entry name" value="Nucleotide-diphospho-sugar transferases"/>
    <property type="match status" value="1"/>
</dbReference>
<accession>A0ABQ5WEP5</accession>
<name>A0ABQ5WEP5_9HYPH</name>
<reference evidence="3" key="1">
    <citation type="journal article" date="2019" name="Int. J. Syst. Evol. Microbiol.">
        <title>The Global Catalogue of Microorganisms (GCM) 10K type strain sequencing project: providing services to taxonomists for standard genome sequencing and annotation.</title>
        <authorList>
            <consortium name="The Broad Institute Genomics Platform"/>
            <consortium name="The Broad Institute Genome Sequencing Center for Infectious Disease"/>
            <person name="Wu L."/>
            <person name="Ma J."/>
        </authorList>
    </citation>
    <scope>NUCLEOTIDE SEQUENCE [LARGE SCALE GENOMIC DNA]</scope>
    <source>
        <strain evidence="3">NBRC 112416</strain>
    </source>
</reference>
<dbReference type="RefSeq" id="WP_284343367.1">
    <property type="nucleotide sequence ID" value="NZ_BSNS01000027.1"/>
</dbReference>
<sequence length="345" mass="38954">MTERNAGLVHVRTPTYKRPEALKRALGSLIAQTWTNWVCDVYDDDPTGAGKAAVEALADPRIHYNHNSPQRFASKNINQCFTAANPRSADYFCVVEDDNYILPTFFAENIALCRQEGVEILLRNQFIEHASGTTEAHLSQGGLLDRLYVDGLYQSEDFRQSLLIGIGVSNGGLFWSRDTKCRLEIEYSTTATLQEYMRTFSICEPIYVAMTPLAVWAENAEQTTRNAELKASYLRRELDLKRSVQALQRAVWRRMSRQRRQQFLTDHRFAGDPTARARILAKALLLPGLGGKLDRREALRLRARGFAIRTLGRLAPDFSAFVRSRLGTAPNTATDSAPRRQAVRA</sequence>
<dbReference type="EMBL" id="BSNS01000027">
    <property type="protein sequence ID" value="GLQ57970.1"/>
    <property type="molecule type" value="Genomic_DNA"/>
</dbReference>
<protein>
    <recommendedName>
        <fullName evidence="1">Glycosyltransferase 2-like domain-containing protein</fullName>
    </recommendedName>
</protein>